<evidence type="ECO:0000256" key="1">
    <source>
        <dbReference type="ARBA" id="ARBA00022692"/>
    </source>
</evidence>
<feature type="transmembrane region" description="Helical" evidence="4">
    <location>
        <begin position="308"/>
        <end position="331"/>
    </location>
</feature>
<evidence type="ECO:0000313" key="6">
    <source>
        <dbReference type="EMBL" id="MCB8876707.1"/>
    </source>
</evidence>
<reference evidence="6" key="1">
    <citation type="journal article" date="2021" name="Microorganisms">
        <title>Acidisoma silvae sp. nov. and Acidisomacellulosilytica sp. nov., Two Acidophilic Bacteria Isolated from Decaying Wood, Hydrolyzing Cellulose and Producing Poly-3-hydroxybutyrate.</title>
        <authorList>
            <person name="Mieszkin S."/>
            <person name="Pouder E."/>
            <person name="Uroz S."/>
            <person name="Simon-Colin C."/>
            <person name="Alain K."/>
        </authorList>
    </citation>
    <scope>NUCLEOTIDE SEQUENCE</scope>
    <source>
        <strain evidence="6">HW T2.11</strain>
    </source>
</reference>
<comment type="subcellular location">
    <subcellularLocation>
        <location evidence="4">Cell inner membrane</location>
        <topology evidence="4">Multi-pass membrane protein</topology>
    </subcellularLocation>
</comment>
<dbReference type="InterPro" id="IPR052714">
    <property type="entry name" value="MFS_Exporter"/>
</dbReference>
<dbReference type="Pfam" id="PF07690">
    <property type="entry name" value="MFS_1"/>
    <property type="match status" value="1"/>
</dbReference>
<feature type="domain" description="Major facilitator superfamily (MFS) profile" evidence="5">
    <location>
        <begin position="189"/>
        <end position="407"/>
    </location>
</feature>
<reference evidence="6" key="2">
    <citation type="submission" date="2021-01" db="EMBL/GenBank/DDBJ databases">
        <authorList>
            <person name="Mieszkin S."/>
            <person name="Pouder E."/>
            <person name="Alain K."/>
        </authorList>
    </citation>
    <scope>NUCLEOTIDE SEQUENCE</scope>
    <source>
        <strain evidence="6">HW T2.11</strain>
    </source>
</reference>
<evidence type="ECO:0000259" key="5">
    <source>
        <dbReference type="PROSITE" id="PS50850"/>
    </source>
</evidence>
<proteinExistence type="inferred from homology"/>
<feature type="transmembrane region" description="Helical" evidence="4">
    <location>
        <begin position="343"/>
        <end position="370"/>
    </location>
</feature>
<keyword evidence="4" id="KW-0997">Cell inner membrane</keyword>
<feature type="transmembrane region" description="Helical" evidence="4">
    <location>
        <begin position="23"/>
        <end position="44"/>
    </location>
</feature>
<feature type="transmembrane region" description="Helical" evidence="4">
    <location>
        <begin position="224"/>
        <end position="250"/>
    </location>
</feature>
<dbReference type="SUPFAM" id="SSF103473">
    <property type="entry name" value="MFS general substrate transporter"/>
    <property type="match status" value="1"/>
</dbReference>
<dbReference type="InterPro" id="IPR036259">
    <property type="entry name" value="MFS_trans_sf"/>
</dbReference>
<keyword evidence="4" id="KW-1003">Cell membrane</keyword>
<accession>A0A964E022</accession>
<dbReference type="AlphaFoldDB" id="A0A964E022"/>
<dbReference type="RefSeq" id="WP_227322365.1">
    <property type="nucleotide sequence ID" value="NZ_JAESVB010000007.1"/>
</dbReference>
<comment type="similarity">
    <text evidence="4">Belongs to the major facilitator superfamily. YhhS family.</text>
</comment>
<sequence>MTVTASTTAAATRGSGRAALRQILATVVFTFVGYLTIGLPLAALPPFVHDKLEYSSVLAGLSVSVQYLATFLTRAPVGRMTDTVGPKQMVMLGLLCCAASGAFTTAGGLLSHDPAISLTLLLIGRLCLGAGESGVATGSIAWAIGRTSPAHSAKVISWNGVATYGAIAVGAPLGIVIQNLFGFWAIGAVIIVVPLIAYPFAMRGPVTTRARGAQMPMANVLKRVLPHGIALALGSIGFGTIASFVTLFFASRHWNGAALAVTAFGVLFILSRFMFVSSIARHGALRLCFVSFLVEALGLLILCTAPSSLIAAIGAAMTGFGFALIFPALGVEAFNRVPPNSRGAALGVFSVFLDVALGVTGPLAGLLVGISGYPSIFLVAGIAAMAGAVIMIVLGARLAPPPRVSAV</sequence>
<dbReference type="PANTHER" id="PTHR23531">
    <property type="entry name" value="QUINOLENE RESISTANCE PROTEIN NORA"/>
    <property type="match status" value="1"/>
</dbReference>
<evidence type="ECO:0000256" key="4">
    <source>
        <dbReference type="HAMAP-Rule" id="MF_01118"/>
    </source>
</evidence>
<name>A0A964E022_9PROT</name>
<keyword evidence="7" id="KW-1185">Reference proteome</keyword>
<gene>
    <name evidence="6" type="ORF">ASILVAE211_16065</name>
</gene>
<feature type="transmembrane region" description="Helical" evidence="4">
    <location>
        <begin position="89"/>
        <end position="110"/>
    </location>
</feature>
<dbReference type="CDD" id="cd17489">
    <property type="entry name" value="MFS_YfcJ_like"/>
    <property type="match status" value="1"/>
</dbReference>
<dbReference type="InterPro" id="IPR023008">
    <property type="entry name" value="MFS_YhhS-like"/>
</dbReference>
<evidence type="ECO:0000256" key="2">
    <source>
        <dbReference type="ARBA" id="ARBA00022989"/>
    </source>
</evidence>
<organism evidence="6 7">
    <name type="scientific">Acidisoma silvae</name>
    <dbReference type="NCBI Taxonomy" id="2802396"/>
    <lineage>
        <taxon>Bacteria</taxon>
        <taxon>Pseudomonadati</taxon>
        <taxon>Pseudomonadota</taxon>
        <taxon>Alphaproteobacteria</taxon>
        <taxon>Acetobacterales</taxon>
        <taxon>Acidocellaceae</taxon>
        <taxon>Acidisoma</taxon>
    </lineage>
</organism>
<evidence type="ECO:0000256" key="3">
    <source>
        <dbReference type="ARBA" id="ARBA00023136"/>
    </source>
</evidence>
<dbReference type="PANTHER" id="PTHR23531:SF1">
    <property type="entry name" value="QUINOLENE RESISTANCE PROTEIN NORA"/>
    <property type="match status" value="1"/>
</dbReference>
<keyword evidence="1 4" id="KW-0812">Transmembrane</keyword>
<evidence type="ECO:0000313" key="7">
    <source>
        <dbReference type="Proteomes" id="UP000708298"/>
    </source>
</evidence>
<dbReference type="InterPro" id="IPR011701">
    <property type="entry name" value="MFS"/>
</dbReference>
<protein>
    <recommendedName>
        <fullName evidence="4">Uncharacterized MFS-type transporter ASILVAE211_16065</fullName>
    </recommendedName>
</protein>
<dbReference type="GO" id="GO:0005886">
    <property type="term" value="C:plasma membrane"/>
    <property type="evidence" value="ECO:0007669"/>
    <property type="project" value="UniProtKB-SubCell"/>
</dbReference>
<dbReference type="Gene3D" id="1.20.1250.20">
    <property type="entry name" value="MFS general substrate transporter like domains"/>
    <property type="match status" value="1"/>
</dbReference>
<feature type="transmembrane region" description="Helical" evidence="4">
    <location>
        <begin position="156"/>
        <end position="175"/>
    </location>
</feature>
<feature type="transmembrane region" description="Helical" evidence="4">
    <location>
        <begin position="181"/>
        <end position="201"/>
    </location>
</feature>
<dbReference type="EMBL" id="JAESVB010000007">
    <property type="protein sequence ID" value="MCB8876707.1"/>
    <property type="molecule type" value="Genomic_DNA"/>
</dbReference>
<dbReference type="Proteomes" id="UP000708298">
    <property type="component" value="Unassembled WGS sequence"/>
</dbReference>
<keyword evidence="3 4" id="KW-0472">Membrane</keyword>
<dbReference type="HAMAP" id="MF_01118">
    <property type="entry name" value="MFS_YhhS"/>
    <property type="match status" value="1"/>
</dbReference>
<feature type="transmembrane region" description="Helical" evidence="4">
    <location>
        <begin position="376"/>
        <end position="396"/>
    </location>
</feature>
<dbReference type="PROSITE" id="PS50850">
    <property type="entry name" value="MFS"/>
    <property type="match status" value="1"/>
</dbReference>
<dbReference type="InterPro" id="IPR020846">
    <property type="entry name" value="MFS_dom"/>
</dbReference>
<dbReference type="GO" id="GO:0022857">
    <property type="term" value="F:transmembrane transporter activity"/>
    <property type="evidence" value="ECO:0007669"/>
    <property type="project" value="UniProtKB-UniRule"/>
</dbReference>
<comment type="caution">
    <text evidence="6">The sequence shown here is derived from an EMBL/GenBank/DDBJ whole genome shotgun (WGS) entry which is preliminary data.</text>
</comment>
<keyword evidence="2 4" id="KW-1133">Transmembrane helix</keyword>
<dbReference type="NCBIfam" id="NF003477">
    <property type="entry name" value="PRK05122.1"/>
    <property type="match status" value="1"/>
</dbReference>
<feature type="transmembrane region" description="Helical" evidence="4">
    <location>
        <begin position="56"/>
        <end position="77"/>
    </location>
</feature>
<dbReference type="NCBIfam" id="NF009048">
    <property type="entry name" value="PRK12382.1"/>
    <property type="match status" value="1"/>
</dbReference>
<feature type="transmembrane region" description="Helical" evidence="4">
    <location>
        <begin position="256"/>
        <end position="276"/>
    </location>
</feature>
<feature type="transmembrane region" description="Helical" evidence="4">
    <location>
        <begin position="283"/>
        <end position="302"/>
    </location>
</feature>
<feature type="transmembrane region" description="Helical" evidence="4">
    <location>
        <begin position="122"/>
        <end position="144"/>
    </location>
</feature>
<keyword evidence="4" id="KW-0813">Transport</keyword>